<evidence type="ECO:0000313" key="2">
    <source>
        <dbReference type="EMBL" id="WLS43771.1"/>
    </source>
</evidence>
<dbReference type="InterPro" id="IPR002645">
    <property type="entry name" value="STAS_dom"/>
</dbReference>
<dbReference type="Pfam" id="PF01740">
    <property type="entry name" value="STAS"/>
    <property type="match status" value="1"/>
</dbReference>
<name>A0AAJ6L2R6_9ACTN</name>
<proteinExistence type="predicted"/>
<organism evidence="2 3">
    <name type="scientific">Micromonospora profundi</name>
    <dbReference type="NCBI Taxonomy" id="1420889"/>
    <lineage>
        <taxon>Bacteria</taxon>
        <taxon>Bacillati</taxon>
        <taxon>Actinomycetota</taxon>
        <taxon>Actinomycetes</taxon>
        <taxon>Micromonosporales</taxon>
        <taxon>Micromonosporaceae</taxon>
        <taxon>Micromonospora</taxon>
    </lineage>
</organism>
<reference evidence="2 3" key="1">
    <citation type="submission" date="2023-07" db="EMBL/GenBank/DDBJ databases">
        <title>Micromonospora profundi TRM 95458 converts glycerol to a new osmotic compound.</title>
        <authorList>
            <person name="Lu D."/>
        </authorList>
    </citation>
    <scope>NUCLEOTIDE SEQUENCE [LARGE SCALE GENOMIC DNA]</scope>
    <source>
        <strain evidence="2 3">TRM95458</strain>
    </source>
</reference>
<dbReference type="Proteomes" id="UP001235874">
    <property type="component" value="Chromosome"/>
</dbReference>
<gene>
    <name evidence="2" type="ORF">Q3V37_20455</name>
</gene>
<dbReference type="RefSeq" id="WP_306271235.1">
    <property type="nucleotide sequence ID" value="NZ_CP130472.1"/>
</dbReference>
<dbReference type="EMBL" id="CP130472">
    <property type="protein sequence ID" value="WLS43771.1"/>
    <property type="molecule type" value="Genomic_DNA"/>
</dbReference>
<feature type="domain" description="STAS" evidence="1">
    <location>
        <begin position="28"/>
        <end position="108"/>
    </location>
</feature>
<evidence type="ECO:0000313" key="3">
    <source>
        <dbReference type="Proteomes" id="UP001235874"/>
    </source>
</evidence>
<dbReference type="KEGG" id="mprn:Q3V37_20455"/>
<protein>
    <submittedName>
        <fullName evidence="2">STAS domain-containing protein</fullName>
    </submittedName>
</protein>
<dbReference type="AlphaFoldDB" id="A0AAJ6L2R6"/>
<dbReference type="Gene3D" id="3.30.750.24">
    <property type="entry name" value="STAS domain"/>
    <property type="match status" value="1"/>
</dbReference>
<sequence>MIVQSPGLRPDAAPLRMSIDQSDPDRPLIRVGGELAYATSAPLRVELDRLLATAPQALVLDFADLDFIDSTGLAVIVHGWRVGQQVDTTLLLRAVPGFLATILEITGVAGLLGRRLPATPRAVAGPGHAQAAAG</sequence>
<dbReference type="CDD" id="cd07043">
    <property type="entry name" value="STAS_anti-anti-sigma_factors"/>
    <property type="match status" value="1"/>
</dbReference>
<dbReference type="InterPro" id="IPR036513">
    <property type="entry name" value="STAS_dom_sf"/>
</dbReference>
<evidence type="ECO:0000259" key="1">
    <source>
        <dbReference type="PROSITE" id="PS50801"/>
    </source>
</evidence>
<keyword evidence="3" id="KW-1185">Reference proteome</keyword>
<dbReference type="PROSITE" id="PS50801">
    <property type="entry name" value="STAS"/>
    <property type="match status" value="1"/>
</dbReference>
<dbReference type="SUPFAM" id="SSF52091">
    <property type="entry name" value="SpoIIaa-like"/>
    <property type="match status" value="1"/>
</dbReference>
<accession>A0AAJ6L2R6</accession>